<keyword evidence="7" id="KW-1185">Reference proteome</keyword>
<evidence type="ECO:0000256" key="5">
    <source>
        <dbReference type="SAM" id="Phobius"/>
    </source>
</evidence>
<gene>
    <name evidence="6" type="ORF">LSH36_40g04011</name>
</gene>
<evidence type="ECO:0000313" key="7">
    <source>
        <dbReference type="Proteomes" id="UP001208570"/>
    </source>
</evidence>
<dbReference type="Gene3D" id="1.20.140.150">
    <property type="match status" value="1"/>
</dbReference>
<comment type="caution">
    <text evidence="6">The sequence shown here is derived from an EMBL/GenBank/DDBJ whole genome shotgun (WGS) entry which is preliminary data.</text>
</comment>
<keyword evidence="3 5" id="KW-1133">Transmembrane helix</keyword>
<reference evidence="6" key="1">
    <citation type="journal article" date="2023" name="Mol. Biol. Evol.">
        <title>Third-Generation Sequencing Reveals the Adaptive Role of the Epigenome in Three Deep-Sea Polychaetes.</title>
        <authorList>
            <person name="Perez M."/>
            <person name="Aroh O."/>
            <person name="Sun Y."/>
            <person name="Lan Y."/>
            <person name="Juniper S.K."/>
            <person name="Young C.R."/>
            <person name="Angers B."/>
            <person name="Qian P.Y."/>
        </authorList>
    </citation>
    <scope>NUCLEOTIDE SEQUENCE</scope>
    <source>
        <strain evidence="6">P08H-3</strain>
    </source>
</reference>
<evidence type="ECO:0000256" key="3">
    <source>
        <dbReference type="ARBA" id="ARBA00022989"/>
    </source>
</evidence>
<keyword evidence="2 5" id="KW-0812">Transmembrane</keyword>
<protein>
    <submittedName>
        <fullName evidence="6">Uncharacterized protein</fullName>
    </submittedName>
</protein>
<dbReference type="InterPro" id="IPR004031">
    <property type="entry name" value="PMP22/EMP/MP20/Claudin"/>
</dbReference>
<feature type="transmembrane region" description="Helical" evidence="5">
    <location>
        <begin position="70"/>
        <end position="92"/>
    </location>
</feature>
<evidence type="ECO:0000256" key="1">
    <source>
        <dbReference type="ARBA" id="ARBA00004141"/>
    </source>
</evidence>
<evidence type="ECO:0000313" key="6">
    <source>
        <dbReference type="EMBL" id="KAK2166245.1"/>
    </source>
</evidence>
<evidence type="ECO:0000256" key="4">
    <source>
        <dbReference type="ARBA" id="ARBA00023136"/>
    </source>
</evidence>
<dbReference type="EMBL" id="JAODUP010000040">
    <property type="protein sequence ID" value="KAK2166245.1"/>
    <property type="molecule type" value="Genomic_DNA"/>
</dbReference>
<accession>A0AAD9K907</accession>
<dbReference type="GO" id="GO:0016020">
    <property type="term" value="C:membrane"/>
    <property type="evidence" value="ECO:0007669"/>
    <property type="project" value="UniProtKB-SubCell"/>
</dbReference>
<feature type="transmembrane region" description="Helical" evidence="5">
    <location>
        <begin position="7"/>
        <end position="28"/>
    </location>
</feature>
<keyword evidence="4 5" id="KW-0472">Membrane</keyword>
<feature type="transmembrane region" description="Helical" evidence="5">
    <location>
        <begin position="99"/>
        <end position="125"/>
    </location>
</feature>
<name>A0AAD9K907_9ANNE</name>
<dbReference type="Pfam" id="PF13903">
    <property type="entry name" value="Claudin_2"/>
    <property type="match status" value="1"/>
</dbReference>
<organism evidence="6 7">
    <name type="scientific">Paralvinella palmiformis</name>
    <dbReference type="NCBI Taxonomy" id="53620"/>
    <lineage>
        <taxon>Eukaryota</taxon>
        <taxon>Metazoa</taxon>
        <taxon>Spiralia</taxon>
        <taxon>Lophotrochozoa</taxon>
        <taxon>Annelida</taxon>
        <taxon>Polychaeta</taxon>
        <taxon>Sedentaria</taxon>
        <taxon>Canalipalpata</taxon>
        <taxon>Terebellida</taxon>
        <taxon>Terebelliformia</taxon>
        <taxon>Alvinellidae</taxon>
        <taxon>Paralvinella</taxon>
    </lineage>
</organism>
<proteinExistence type="predicted"/>
<sequence length="180" mass="20229">MRPVRIVGTYLLYISLALNLVVLLYPALNKVYHTELYREHSGFLASCNCTWYSNMDENGSNTISVLKDIWIHWLYIGAIAVINICLFSWFVLSVFDEKVHYAAMIIIGVFMLAAAGLIAAAIVLFGQKMNKELDVHLTGDNSFGWAMWLGVGGFAIVTITGLVFVIQGPSLYRSYKHRRS</sequence>
<dbReference type="Proteomes" id="UP001208570">
    <property type="component" value="Unassembled WGS sequence"/>
</dbReference>
<evidence type="ECO:0000256" key="2">
    <source>
        <dbReference type="ARBA" id="ARBA00022692"/>
    </source>
</evidence>
<comment type="subcellular location">
    <subcellularLocation>
        <location evidence="1">Membrane</location>
        <topology evidence="1">Multi-pass membrane protein</topology>
    </subcellularLocation>
</comment>
<feature type="transmembrane region" description="Helical" evidence="5">
    <location>
        <begin position="145"/>
        <end position="166"/>
    </location>
</feature>
<dbReference type="AlphaFoldDB" id="A0AAD9K907"/>